<name>A0A1R3SY81_9BACT</name>
<evidence type="ECO:0000256" key="1">
    <source>
        <dbReference type="SAM" id="MobiDB-lite"/>
    </source>
</evidence>
<accession>A0A1R3SY81</accession>
<keyword evidence="3" id="KW-1185">Reference proteome</keyword>
<feature type="region of interest" description="Disordered" evidence="1">
    <location>
        <begin position="46"/>
        <end position="65"/>
    </location>
</feature>
<proteinExistence type="predicted"/>
<evidence type="ECO:0000313" key="2">
    <source>
        <dbReference type="EMBL" id="SCD20461.1"/>
    </source>
</evidence>
<dbReference type="Proteomes" id="UP000187464">
    <property type="component" value="Chromosome I"/>
</dbReference>
<sequence>MTAIQGQETLLGPYEPIEGYEVAIINDGGMPIELVETNLTDEELWGKAKEQNDLNTDGLNQPGSR</sequence>
<evidence type="ECO:0000313" key="3">
    <source>
        <dbReference type="Proteomes" id="UP000187464"/>
    </source>
</evidence>
<gene>
    <name evidence="2" type="ORF">PSM36_1641</name>
</gene>
<protein>
    <submittedName>
        <fullName evidence="2">Uncharacterized protein</fullName>
    </submittedName>
</protein>
<organism evidence="2 3">
    <name type="scientific">Proteiniphilum saccharofermentans</name>
    <dbReference type="NCBI Taxonomy" id="1642647"/>
    <lineage>
        <taxon>Bacteria</taxon>
        <taxon>Pseudomonadati</taxon>
        <taxon>Bacteroidota</taxon>
        <taxon>Bacteroidia</taxon>
        <taxon>Bacteroidales</taxon>
        <taxon>Dysgonomonadaceae</taxon>
        <taxon>Proteiniphilum</taxon>
    </lineage>
</organism>
<feature type="compositionally biased region" description="Polar residues" evidence="1">
    <location>
        <begin position="53"/>
        <end position="65"/>
    </location>
</feature>
<dbReference type="KEGG" id="psac:PSM36_1641"/>
<dbReference type="RefSeq" id="WP_083710981.1">
    <property type="nucleotide sequence ID" value="NZ_DAMBAO010000029.1"/>
</dbReference>
<reference evidence="2 3" key="1">
    <citation type="submission" date="2016-08" db="EMBL/GenBank/DDBJ databases">
        <authorList>
            <person name="Seilhamer J.J."/>
        </authorList>
    </citation>
    <scope>NUCLEOTIDE SEQUENCE [LARGE SCALE GENOMIC DNA]</scope>
    <source>
        <strain evidence="2">M3/6</strain>
    </source>
</reference>
<dbReference type="AlphaFoldDB" id="A0A1R3SY81"/>
<dbReference type="EMBL" id="LT605205">
    <property type="protein sequence ID" value="SCD20461.1"/>
    <property type="molecule type" value="Genomic_DNA"/>
</dbReference>